<evidence type="ECO:0000313" key="10">
    <source>
        <dbReference type="EMBL" id="KJA28353.1"/>
    </source>
</evidence>
<dbReference type="Gene3D" id="3.20.20.80">
    <property type="entry name" value="Glycosidases"/>
    <property type="match status" value="1"/>
</dbReference>
<evidence type="ECO:0000256" key="1">
    <source>
        <dbReference type="ARBA" id="ARBA00005641"/>
    </source>
</evidence>
<sequence length="439" mass="47854">MKALSRTLFALVGSCVVSPGALAQTLGFPYGSEKVRGVNLGGWLVLEPWITPSIFDNTGNSQIVDEYTFGQFQSKATALSVLQNHWNTWITESDFAAIAAAGLNHVRLPIGYWAFDVSGGEPYIQGQLPYLTKAVSWAQTHGLKVIVDLHGAPGSQNGFDNSGQRMSSPTWQTKQSNIDRTNAIITTLANMFAGNVNVVPIIAPLNEPAGYDGSQILSVTKQYWYDSYGTIRQIHLLLIESSEAHNVFLRYPFGTSQQSNLAVMIHDAFQPLSYWSGFMPPPNWQGVLVDTHIYQMFSDADNALSNAQHISAACSQASALTASTLWLVVGEWTPAATDCAKYLNGRGVGARYDGSFPGSTAVGSCTGLTGSASTFSSSYKTFLRQFWEAQVMSYEAGGQGWIQWTWKAENADEWTYQAGLANGWIPQNPTSFKYPNICG</sequence>
<dbReference type="FunFam" id="3.20.20.80:FF:000033">
    <property type="entry name" value="Glucan 1,3-beta-glucosidase A"/>
    <property type="match status" value="1"/>
</dbReference>
<dbReference type="OrthoDB" id="62120at2759"/>
<dbReference type="GO" id="GO:0005576">
    <property type="term" value="C:extracellular region"/>
    <property type="evidence" value="ECO:0007669"/>
    <property type="project" value="TreeGrafter"/>
</dbReference>
<dbReference type="SUPFAM" id="SSF51445">
    <property type="entry name" value="(Trans)glycosidases"/>
    <property type="match status" value="1"/>
</dbReference>
<accession>A0A0D2MWG3</accession>
<gene>
    <name evidence="10" type="ORF">HYPSUDRAFT_129206</name>
</gene>
<evidence type="ECO:0000256" key="2">
    <source>
        <dbReference type="ARBA" id="ARBA00022801"/>
    </source>
</evidence>
<proteinExistence type="inferred from homology"/>
<dbReference type="InterPro" id="IPR001547">
    <property type="entry name" value="Glyco_hydro_5"/>
</dbReference>
<dbReference type="GO" id="GO:0009986">
    <property type="term" value="C:cell surface"/>
    <property type="evidence" value="ECO:0007669"/>
    <property type="project" value="TreeGrafter"/>
</dbReference>
<dbReference type="InterPro" id="IPR050386">
    <property type="entry name" value="Glycosyl_hydrolase_5"/>
</dbReference>
<dbReference type="EC" id="3.2.1.58" evidence="6"/>
<dbReference type="PANTHER" id="PTHR31297">
    <property type="entry name" value="GLUCAN ENDO-1,6-BETA-GLUCOSIDASE B"/>
    <property type="match status" value="1"/>
</dbReference>
<feature type="chain" id="PRO_5002247292" description="glucan 1,3-beta-glucosidase" evidence="8">
    <location>
        <begin position="24"/>
        <end position="439"/>
    </location>
</feature>
<organism evidence="10 11">
    <name type="scientific">Hypholoma sublateritium (strain FD-334 SS-4)</name>
    <dbReference type="NCBI Taxonomy" id="945553"/>
    <lineage>
        <taxon>Eukaryota</taxon>
        <taxon>Fungi</taxon>
        <taxon>Dikarya</taxon>
        <taxon>Basidiomycota</taxon>
        <taxon>Agaricomycotina</taxon>
        <taxon>Agaricomycetes</taxon>
        <taxon>Agaricomycetidae</taxon>
        <taxon>Agaricales</taxon>
        <taxon>Agaricineae</taxon>
        <taxon>Strophariaceae</taxon>
        <taxon>Hypholoma</taxon>
    </lineage>
</organism>
<keyword evidence="4" id="KW-0961">Cell wall biogenesis/degradation</keyword>
<evidence type="ECO:0000259" key="9">
    <source>
        <dbReference type="Pfam" id="PF00150"/>
    </source>
</evidence>
<dbReference type="Proteomes" id="UP000054270">
    <property type="component" value="Unassembled WGS sequence"/>
</dbReference>
<dbReference type="AlphaFoldDB" id="A0A0D2MWG3"/>
<dbReference type="GO" id="GO:0009251">
    <property type="term" value="P:glucan catabolic process"/>
    <property type="evidence" value="ECO:0007669"/>
    <property type="project" value="TreeGrafter"/>
</dbReference>
<keyword evidence="8" id="KW-0732">Signal</keyword>
<evidence type="ECO:0000256" key="7">
    <source>
        <dbReference type="RuleBase" id="RU361153"/>
    </source>
</evidence>
<comment type="similarity">
    <text evidence="1 7">Belongs to the glycosyl hydrolase 5 (cellulase A) family.</text>
</comment>
<dbReference type="PANTHER" id="PTHR31297:SF42">
    <property type="entry name" value="GLYCOSIDE HYDROLASE FAMILY 5 DOMAIN-CONTAINING PROTEIN"/>
    <property type="match status" value="1"/>
</dbReference>
<dbReference type="Pfam" id="PF00150">
    <property type="entry name" value="Cellulase"/>
    <property type="match status" value="1"/>
</dbReference>
<evidence type="ECO:0000256" key="8">
    <source>
        <dbReference type="SAM" id="SignalP"/>
    </source>
</evidence>
<feature type="signal peptide" evidence="8">
    <location>
        <begin position="1"/>
        <end position="23"/>
    </location>
</feature>
<dbReference type="GO" id="GO:0004338">
    <property type="term" value="F:glucan exo-1,3-beta-glucosidase activity"/>
    <property type="evidence" value="ECO:0007669"/>
    <property type="project" value="UniProtKB-EC"/>
</dbReference>
<protein>
    <recommendedName>
        <fullName evidence="6">glucan 1,3-beta-glucosidase</fullName>
        <ecNumber evidence="6">3.2.1.58</ecNumber>
    </recommendedName>
</protein>
<dbReference type="OMA" id="GWDMQDL"/>
<name>A0A0D2MWG3_HYPSF</name>
<dbReference type="GO" id="GO:0071555">
    <property type="term" value="P:cell wall organization"/>
    <property type="evidence" value="ECO:0007669"/>
    <property type="project" value="UniProtKB-KW"/>
</dbReference>
<keyword evidence="2 7" id="KW-0378">Hydrolase</keyword>
<feature type="domain" description="Glycoside hydrolase family 5" evidence="9">
    <location>
        <begin position="77"/>
        <end position="267"/>
    </location>
</feature>
<evidence type="ECO:0000256" key="3">
    <source>
        <dbReference type="ARBA" id="ARBA00023295"/>
    </source>
</evidence>
<evidence type="ECO:0000256" key="5">
    <source>
        <dbReference type="ARBA" id="ARBA00036824"/>
    </source>
</evidence>
<keyword evidence="3 7" id="KW-0326">Glycosidase</keyword>
<evidence type="ECO:0000256" key="4">
    <source>
        <dbReference type="ARBA" id="ARBA00023316"/>
    </source>
</evidence>
<keyword evidence="11" id="KW-1185">Reference proteome</keyword>
<comment type="catalytic activity">
    <reaction evidence="5">
        <text>Successive hydrolysis of beta-D-glucose units from the non-reducing ends of (1-&gt;3)-beta-D-glucans, releasing alpha-glucose.</text>
        <dbReference type="EC" id="3.2.1.58"/>
    </reaction>
</comment>
<dbReference type="STRING" id="945553.A0A0D2MWG3"/>
<evidence type="ECO:0000256" key="6">
    <source>
        <dbReference type="ARBA" id="ARBA00038929"/>
    </source>
</evidence>
<dbReference type="InterPro" id="IPR017853">
    <property type="entry name" value="GH"/>
</dbReference>
<evidence type="ECO:0000313" key="11">
    <source>
        <dbReference type="Proteomes" id="UP000054270"/>
    </source>
</evidence>
<dbReference type="EMBL" id="KN817521">
    <property type="protein sequence ID" value="KJA28353.1"/>
    <property type="molecule type" value="Genomic_DNA"/>
</dbReference>
<reference evidence="11" key="1">
    <citation type="submission" date="2014-04" db="EMBL/GenBank/DDBJ databases">
        <title>Evolutionary Origins and Diversification of the Mycorrhizal Mutualists.</title>
        <authorList>
            <consortium name="DOE Joint Genome Institute"/>
            <consortium name="Mycorrhizal Genomics Consortium"/>
            <person name="Kohler A."/>
            <person name="Kuo A."/>
            <person name="Nagy L.G."/>
            <person name="Floudas D."/>
            <person name="Copeland A."/>
            <person name="Barry K.W."/>
            <person name="Cichocki N."/>
            <person name="Veneault-Fourrey C."/>
            <person name="LaButti K."/>
            <person name="Lindquist E.A."/>
            <person name="Lipzen A."/>
            <person name="Lundell T."/>
            <person name="Morin E."/>
            <person name="Murat C."/>
            <person name="Riley R."/>
            <person name="Ohm R."/>
            <person name="Sun H."/>
            <person name="Tunlid A."/>
            <person name="Henrissat B."/>
            <person name="Grigoriev I.V."/>
            <person name="Hibbett D.S."/>
            <person name="Martin F."/>
        </authorList>
    </citation>
    <scope>NUCLEOTIDE SEQUENCE [LARGE SCALE GENOMIC DNA]</scope>
    <source>
        <strain evidence="11">FD-334 SS-4</strain>
    </source>
</reference>